<evidence type="ECO:0000313" key="3">
    <source>
        <dbReference type="Proteomes" id="UP001622594"/>
    </source>
</evidence>
<accession>A0ABZ1L207</accession>
<evidence type="ECO:0008006" key="4">
    <source>
        <dbReference type="Google" id="ProtNLM"/>
    </source>
</evidence>
<reference evidence="2 3" key="1">
    <citation type="submission" date="2022-10" db="EMBL/GenBank/DDBJ databases">
        <title>The complete genomes of actinobacterial strains from the NBC collection.</title>
        <authorList>
            <person name="Joergensen T.S."/>
            <person name="Alvarez Arevalo M."/>
            <person name="Sterndorff E.B."/>
            <person name="Faurdal D."/>
            <person name="Vuksanovic O."/>
            <person name="Mourched A.-S."/>
            <person name="Charusanti P."/>
            <person name="Shaw S."/>
            <person name="Blin K."/>
            <person name="Weber T."/>
        </authorList>
    </citation>
    <scope>NUCLEOTIDE SEQUENCE [LARGE SCALE GENOMIC DNA]</scope>
    <source>
        <strain evidence="2 3">NBC_00123</strain>
    </source>
</reference>
<feature type="transmembrane region" description="Helical" evidence="1">
    <location>
        <begin position="12"/>
        <end position="30"/>
    </location>
</feature>
<evidence type="ECO:0000256" key="1">
    <source>
        <dbReference type="SAM" id="Phobius"/>
    </source>
</evidence>
<keyword evidence="1" id="KW-1133">Transmembrane helix</keyword>
<keyword evidence="3" id="KW-1185">Reference proteome</keyword>
<evidence type="ECO:0000313" key="2">
    <source>
        <dbReference type="EMBL" id="WTR68532.1"/>
    </source>
</evidence>
<gene>
    <name evidence="2" type="ORF">OG814_04230</name>
</gene>
<dbReference type="EMBL" id="CP108188">
    <property type="protein sequence ID" value="WTR68532.1"/>
    <property type="molecule type" value="Genomic_DNA"/>
</dbReference>
<name>A0ABZ1L207_9ACTN</name>
<proteinExistence type="predicted"/>
<sequence length="42" mass="4685">MALDQYRAGGSALWIAGGILLVLSAILTLVRDVRDFRRRPRS</sequence>
<dbReference type="Proteomes" id="UP001622594">
    <property type="component" value="Chromosome"/>
</dbReference>
<keyword evidence="1" id="KW-0472">Membrane</keyword>
<organism evidence="2 3">
    <name type="scientific">Streptomyces zaomyceticus</name>
    <dbReference type="NCBI Taxonomy" id="68286"/>
    <lineage>
        <taxon>Bacteria</taxon>
        <taxon>Bacillati</taxon>
        <taxon>Actinomycetota</taxon>
        <taxon>Actinomycetes</taxon>
        <taxon>Kitasatosporales</taxon>
        <taxon>Streptomycetaceae</taxon>
        <taxon>Streptomyces</taxon>
    </lineage>
</organism>
<dbReference type="RefSeq" id="WP_327165688.1">
    <property type="nucleotide sequence ID" value="NZ_CP108062.1"/>
</dbReference>
<keyword evidence="1" id="KW-0812">Transmembrane</keyword>
<protein>
    <recommendedName>
        <fullName evidence="4">ABC transporter permease</fullName>
    </recommendedName>
</protein>